<name>E1ZZI7_CAMFO</name>
<proteinExistence type="predicted"/>
<dbReference type="AlphaFoldDB" id="E1ZZI7"/>
<dbReference type="OrthoDB" id="2924818at2759"/>
<dbReference type="InParanoid" id="E1ZZI7"/>
<keyword evidence="2" id="KW-1185">Reference proteome</keyword>
<dbReference type="Proteomes" id="UP000000311">
    <property type="component" value="Unassembled WGS sequence"/>
</dbReference>
<feature type="non-terminal residue" evidence="1">
    <location>
        <position position="73"/>
    </location>
</feature>
<accession>E1ZZI7</accession>
<protein>
    <submittedName>
        <fullName evidence="1">Uncharacterized protein C7orf24-like protein</fullName>
    </submittedName>
</protein>
<dbReference type="SUPFAM" id="SSF110857">
    <property type="entry name" value="Gamma-glutamyl cyclotransferase-like"/>
    <property type="match status" value="1"/>
</dbReference>
<dbReference type="CDD" id="cd06661">
    <property type="entry name" value="GGCT_like"/>
    <property type="match status" value="1"/>
</dbReference>
<sequence length="73" mass="8454">KYLYFAYGSNLFGDKLRHICGFNAVMKDIGCIKNFRLDFQRYSKIYNGVSATIVQTENSVVWGVIWEIDYCGL</sequence>
<organism evidence="2">
    <name type="scientific">Camponotus floridanus</name>
    <name type="common">Florida carpenter ant</name>
    <dbReference type="NCBI Taxonomy" id="104421"/>
    <lineage>
        <taxon>Eukaryota</taxon>
        <taxon>Metazoa</taxon>
        <taxon>Ecdysozoa</taxon>
        <taxon>Arthropoda</taxon>
        <taxon>Hexapoda</taxon>
        <taxon>Insecta</taxon>
        <taxon>Pterygota</taxon>
        <taxon>Neoptera</taxon>
        <taxon>Endopterygota</taxon>
        <taxon>Hymenoptera</taxon>
        <taxon>Apocrita</taxon>
        <taxon>Aculeata</taxon>
        <taxon>Formicoidea</taxon>
        <taxon>Formicidae</taxon>
        <taxon>Formicinae</taxon>
        <taxon>Camponotus</taxon>
    </lineage>
</organism>
<feature type="non-terminal residue" evidence="1">
    <location>
        <position position="1"/>
    </location>
</feature>
<dbReference type="InterPro" id="IPR013024">
    <property type="entry name" value="GGCT-like"/>
</dbReference>
<gene>
    <name evidence="1" type="ORF">EAG_07617</name>
</gene>
<dbReference type="STRING" id="104421.E1ZZI7"/>
<reference evidence="1 2" key="1">
    <citation type="journal article" date="2010" name="Science">
        <title>Genomic comparison of the ants Camponotus floridanus and Harpegnathos saltator.</title>
        <authorList>
            <person name="Bonasio R."/>
            <person name="Zhang G."/>
            <person name="Ye C."/>
            <person name="Mutti N.S."/>
            <person name="Fang X."/>
            <person name="Qin N."/>
            <person name="Donahue G."/>
            <person name="Yang P."/>
            <person name="Li Q."/>
            <person name="Li C."/>
            <person name="Zhang P."/>
            <person name="Huang Z."/>
            <person name="Berger S.L."/>
            <person name="Reinberg D."/>
            <person name="Wang J."/>
            <person name="Liebig J."/>
        </authorList>
    </citation>
    <scope>NUCLEOTIDE SEQUENCE [LARGE SCALE GENOMIC DNA]</scope>
    <source>
        <strain evidence="2">C129</strain>
    </source>
</reference>
<evidence type="ECO:0000313" key="1">
    <source>
        <dbReference type="EMBL" id="EFN73392.1"/>
    </source>
</evidence>
<dbReference type="InterPro" id="IPR036568">
    <property type="entry name" value="GGCT-like_sf"/>
</dbReference>
<dbReference type="EMBL" id="GL435377">
    <property type="protein sequence ID" value="EFN73392.1"/>
    <property type="molecule type" value="Genomic_DNA"/>
</dbReference>
<dbReference type="Gene3D" id="3.10.490.10">
    <property type="entry name" value="Gamma-glutamyl cyclotransferase-like"/>
    <property type="match status" value="1"/>
</dbReference>
<evidence type="ECO:0000313" key="2">
    <source>
        <dbReference type="Proteomes" id="UP000000311"/>
    </source>
</evidence>